<protein>
    <submittedName>
        <fullName evidence="1">Uncharacterized protein</fullName>
    </submittedName>
</protein>
<dbReference type="AlphaFoldDB" id="A0A553K5R8"/>
<evidence type="ECO:0000313" key="2">
    <source>
        <dbReference type="Proteomes" id="UP000317638"/>
    </source>
</evidence>
<name>A0A553K5R8_9ACTN</name>
<reference evidence="1 2" key="1">
    <citation type="submission" date="2019-07" db="EMBL/GenBank/DDBJ databases">
        <authorList>
            <person name="Zhou L.-Y."/>
        </authorList>
    </citation>
    <scope>NUCLEOTIDE SEQUENCE [LARGE SCALE GENOMIC DNA]</scope>
    <source>
        <strain evidence="1 2">YIM 101269</strain>
    </source>
</reference>
<proteinExistence type="predicted"/>
<organism evidence="1 2">
    <name type="scientific">Tessaracoccus rhinocerotis</name>
    <dbReference type="NCBI Taxonomy" id="1689449"/>
    <lineage>
        <taxon>Bacteria</taxon>
        <taxon>Bacillati</taxon>
        <taxon>Actinomycetota</taxon>
        <taxon>Actinomycetes</taxon>
        <taxon>Propionibacteriales</taxon>
        <taxon>Propionibacteriaceae</taxon>
        <taxon>Tessaracoccus</taxon>
    </lineage>
</organism>
<gene>
    <name evidence="1" type="ORF">FOJ82_03775</name>
</gene>
<comment type="caution">
    <text evidence="1">The sequence shown here is derived from an EMBL/GenBank/DDBJ whole genome shotgun (WGS) entry which is preliminary data.</text>
</comment>
<dbReference type="EMBL" id="VKKG01000001">
    <property type="protein sequence ID" value="TRY20002.1"/>
    <property type="molecule type" value="Genomic_DNA"/>
</dbReference>
<dbReference type="RefSeq" id="WP_143937086.1">
    <property type="nucleotide sequence ID" value="NZ_VKKG01000001.1"/>
</dbReference>
<evidence type="ECO:0000313" key="1">
    <source>
        <dbReference type="EMBL" id="TRY20002.1"/>
    </source>
</evidence>
<sequence length="173" mass="18711">MRRWLPAAVALVFALATAVGLGLVTSHRQQPIIMHWAGPGEVQEVLGMEFELLSVSAVEYEPQGISDPVPTGAVAVVAEIRQRVGEVPLDPYDLACEVRLHNGPDSWYPDYDVAYDLELEPDCHRVDGEDVTAGIVRTISVGWVVPESALDGARVALRFYGVERAGIGFSAEG</sequence>
<keyword evidence="2" id="KW-1185">Reference proteome</keyword>
<accession>A0A553K5R8</accession>
<dbReference type="Proteomes" id="UP000317638">
    <property type="component" value="Unassembled WGS sequence"/>
</dbReference>